<feature type="transmembrane region" description="Helical" evidence="12">
    <location>
        <begin position="269"/>
        <end position="288"/>
    </location>
</feature>
<name>A0A1A6C800_9GAMM</name>
<dbReference type="Pfam" id="PF02322">
    <property type="entry name" value="Cyt_bd_oxida_II"/>
    <property type="match status" value="1"/>
</dbReference>
<evidence type="ECO:0000256" key="1">
    <source>
        <dbReference type="ARBA" id="ARBA00004651"/>
    </source>
</evidence>
<dbReference type="OrthoDB" id="9776710at2"/>
<dbReference type="InterPro" id="IPR003317">
    <property type="entry name" value="Cyt-d_oxidase_su2"/>
</dbReference>
<sequence>MEVFTTYAILKIVWWLLLGVLLMGLAIMVGMDMGVGTILRYVGRTDEDRRIALNIIGPHWDGNQVWFILGGGAIFAAWPTIYGTAFSGLYVVMLVLLWSMIIRPLGFEYRSKLVSPQWRNVWDWTLFVSGFVPMLVYGAAMGNVLMGFPFHFAQEGTAVSVYTGSFISLFNPFAILAGLLSVAMSALMGALMLMNRGEGALYERARRVATLAGPLALVLFTVAGIWVANMKGFVIDGTVDPGMQASPLVTQPVSIVPGGWLHNYATHPILWLLPLLAYAGVALATLLARAGRSHVAWWLGALAWIGILGTVGAATFPFLMPSVTDPTHSLMVWNASSSATTLGWMLGWTIVFVPTILVYTSWCYWVMRGKVTAKHVTTDDHAY</sequence>
<protein>
    <submittedName>
        <fullName evidence="13">Cytochrome D ubiquinol oxidase subunit II</fullName>
    </submittedName>
</protein>
<dbReference type="GO" id="GO:0046872">
    <property type="term" value="F:metal ion binding"/>
    <property type="evidence" value="ECO:0007669"/>
    <property type="project" value="UniProtKB-KW"/>
</dbReference>
<evidence type="ECO:0000256" key="7">
    <source>
        <dbReference type="ARBA" id="ARBA00022723"/>
    </source>
</evidence>
<evidence type="ECO:0000256" key="11">
    <source>
        <dbReference type="ARBA" id="ARBA00023136"/>
    </source>
</evidence>
<keyword evidence="11 12" id="KW-0472">Membrane</keyword>
<reference evidence="13 14" key="1">
    <citation type="journal article" date="2014" name="Genome Announc.">
        <title>Draft Genome Sequence of the Iron-Oxidizing, Acidophilic, and Halotolerant 'Thiobacillus prosperus' Type Strain DSM 5130.</title>
        <authorList>
            <person name="Ossandon F.J."/>
            <person name="Cardenas J.P."/>
            <person name="Corbett M."/>
            <person name="Quatrini R."/>
            <person name="Holmes D.S."/>
            <person name="Watkin E."/>
        </authorList>
    </citation>
    <scope>NUCLEOTIDE SEQUENCE [LARGE SCALE GENOMIC DNA]</scope>
    <source>
        <strain evidence="13 14">DSM 5130</strain>
    </source>
</reference>
<dbReference type="GO" id="GO:0016682">
    <property type="term" value="F:oxidoreductase activity, acting on diphenols and related substances as donors, oxygen as acceptor"/>
    <property type="evidence" value="ECO:0007669"/>
    <property type="project" value="TreeGrafter"/>
</dbReference>
<proteinExistence type="inferred from homology"/>
<dbReference type="NCBIfam" id="TIGR00203">
    <property type="entry name" value="cydB"/>
    <property type="match status" value="1"/>
</dbReference>
<dbReference type="PIRSF" id="PIRSF000267">
    <property type="entry name" value="Cyt_oxidse_sub2"/>
    <property type="match status" value="1"/>
</dbReference>
<evidence type="ECO:0000313" key="14">
    <source>
        <dbReference type="Proteomes" id="UP000029273"/>
    </source>
</evidence>
<feature type="transmembrane region" description="Helical" evidence="12">
    <location>
        <begin position="166"/>
        <end position="187"/>
    </location>
</feature>
<evidence type="ECO:0000256" key="4">
    <source>
        <dbReference type="ARBA" id="ARBA00022475"/>
    </source>
</evidence>
<dbReference type="PANTHER" id="PTHR43141">
    <property type="entry name" value="CYTOCHROME BD2 SUBUNIT II"/>
    <property type="match status" value="1"/>
</dbReference>
<dbReference type="GO" id="GO:0005886">
    <property type="term" value="C:plasma membrane"/>
    <property type="evidence" value="ECO:0007669"/>
    <property type="project" value="UniProtKB-SubCell"/>
</dbReference>
<keyword evidence="7" id="KW-0479">Metal-binding</keyword>
<evidence type="ECO:0000256" key="8">
    <source>
        <dbReference type="ARBA" id="ARBA00022982"/>
    </source>
</evidence>
<feature type="transmembrane region" description="Helical" evidence="12">
    <location>
        <begin position="126"/>
        <end position="146"/>
    </location>
</feature>
<comment type="similarity">
    <text evidence="2">Belongs to the cytochrome ubiquinol oxidase subunit 2 family.</text>
</comment>
<organism evidence="13 14">
    <name type="scientific">Acidihalobacter prosperus</name>
    <dbReference type="NCBI Taxonomy" id="160660"/>
    <lineage>
        <taxon>Bacteria</taxon>
        <taxon>Pseudomonadati</taxon>
        <taxon>Pseudomonadota</taxon>
        <taxon>Gammaproteobacteria</taxon>
        <taxon>Chromatiales</taxon>
        <taxon>Ectothiorhodospiraceae</taxon>
        <taxon>Acidihalobacter</taxon>
    </lineage>
</organism>
<keyword evidence="3" id="KW-0813">Transport</keyword>
<dbReference type="PANTHER" id="PTHR43141:SF5">
    <property type="entry name" value="CYTOCHROME BD-I UBIQUINOL OXIDASE SUBUNIT 2"/>
    <property type="match status" value="1"/>
</dbReference>
<keyword evidence="9 12" id="KW-1133">Transmembrane helix</keyword>
<evidence type="ECO:0000256" key="2">
    <source>
        <dbReference type="ARBA" id="ARBA00007543"/>
    </source>
</evidence>
<dbReference type="GO" id="GO:0019646">
    <property type="term" value="P:aerobic electron transport chain"/>
    <property type="evidence" value="ECO:0007669"/>
    <property type="project" value="TreeGrafter"/>
</dbReference>
<evidence type="ECO:0000313" key="13">
    <source>
        <dbReference type="EMBL" id="OBS10693.1"/>
    </source>
</evidence>
<keyword evidence="10" id="KW-0408">Iron</keyword>
<dbReference type="RefSeq" id="WP_065089138.1">
    <property type="nucleotide sequence ID" value="NZ_JQSG02000001.1"/>
</dbReference>
<keyword evidence="14" id="KW-1185">Reference proteome</keyword>
<keyword evidence="6 12" id="KW-0812">Transmembrane</keyword>
<dbReference type="GO" id="GO:0009055">
    <property type="term" value="F:electron transfer activity"/>
    <property type="evidence" value="ECO:0007669"/>
    <property type="project" value="TreeGrafter"/>
</dbReference>
<dbReference type="EMBL" id="JQSG02000001">
    <property type="protein sequence ID" value="OBS10693.1"/>
    <property type="molecule type" value="Genomic_DNA"/>
</dbReference>
<keyword evidence="5" id="KW-0349">Heme</keyword>
<dbReference type="GO" id="GO:0070069">
    <property type="term" value="C:cytochrome complex"/>
    <property type="evidence" value="ECO:0007669"/>
    <property type="project" value="TreeGrafter"/>
</dbReference>
<feature type="transmembrane region" description="Helical" evidence="12">
    <location>
        <begin position="295"/>
        <end position="319"/>
    </location>
</feature>
<evidence type="ECO:0000256" key="5">
    <source>
        <dbReference type="ARBA" id="ARBA00022617"/>
    </source>
</evidence>
<keyword evidence="4" id="KW-1003">Cell membrane</keyword>
<dbReference type="STRING" id="160660.BJI67_07375"/>
<keyword evidence="8" id="KW-0249">Electron transport</keyword>
<feature type="transmembrane region" description="Helical" evidence="12">
    <location>
        <begin position="87"/>
        <end position="105"/>
    </location>
</feature>
<feature type="transmembrane region" description="Helical" evidence="12">
    <location>
        <begin position="12"/>
        <end position="42"/>
    </location>
</feature>
<evidence type="ECO:0000256" key="9">
    <source>
        <dbReference type="ARBA" id="ARBA00022989"/>
    </source>
</evidence>
<accession>A0A1A6C800</accession>
<dbReference type="Proteomes" id="UP000029273">
    <property type="component" value="Unassembled WGS sequence"/>
</dbReference>
<evidence type="ECO:0000256" key="6">
    <source>
        <dbReference type="ARBA" id="ARBA00022692"/>
    </source>
</evidence>
<evidence type="ECO:0000256" key="10">
    <source>
        <dbReference type="ARBA" id="ARBA00023004"/>
    </source>
</evidence>
<evidence type="ECO:0000256" key="12">
    <source>
        <dbReference type="SAM" id="Phobius"/>
    </source>
</evidence>
<feature type="transmembrane region" description="Helical" evidence="12">
    <location>
        <begin position="208"/>
        <end position="228"/>
    </location>
</feature>
<comment type="subcellular location">
    <subcellularLocation>
        <location evidence="1">Cell membrane</location>
        <topology evidence="1">Multi-pass membrane protein</topology>
    </subcellularLocation>
</comment>
<feature type="transmembrane region" description="Helical" evidence="12">
    <location>
        <begin position="339"/>
        <end position="365"/>
    </location>
</feature>
<dbReference type="AlphaFoldDB" id="A0A1A6C800"/>
<comment type="caution">
    <text evidence="13">The sequence shown here is derived from an EMBL/GenBank/DDBJ whole genome shotgun (WGS) entry which is preliminary data.</text>
</comment>
<gene>
    <name evidence="13" type="ORF">Thpro_020409</name>
</gene>
<evidence type="ECO:0000256" key="3">
    <source>
        <dbReference type="ARBA" id="ARBA00022448"/>
    </source>
</evidence>